<organism evidence="4 5">
    <name type="scientific">Ascodesmis nigricans</name>
    <dbReference type="NCBI Taxonomy" id="341454"/>
    <lineage>
        <taxon>Eukaryota</taxon>
        <taxon>Fungi</taxon>
        <taxon>Dikarya</taxon>
        <taxon>Ascomycota</taxon>
        <taxon>Pezizomycotina</taxon>
        <taxon>Pezizomycetes</taxon>
        <taxon>Pezizales</taxon>
        <taxon>Ascodesmidaceae</taxon>
        <taxon>Ascodesmis</taxon>
    </lineage>
</organism>
<accession>A0A4S2N4U5</accession>
<dbReference type="InterPro" id="IPR028909">
    <property type="entry name" value="bL21-like"/>
</dbReference>
<name>A0A4S2N4U5_9PEZI</name>
<sequence>MSLPALRRLLRPSLLSYSVLSRSIIPTVATRTALLTTSAVPSSTPPPPPPVSAPSTEPTTLTSSDLNLLPLLRAQPQHYATIHIQGFPFLVTAGDQVTLPFRLKDVTVGDQLRITHVSVLGSRDYTLKGAPWIDEKLFEVRATVIEETSEPMRIKKKKKQRTRRTKTVKSKHFYTVLRVSQIDVLEQ</sequence>
<evidence type="ECO:0000313" key="4">
    <source>
        <dbReference type="EMBL" id="TGZ84288.1"/>
    </source>
</evidence>
<dbReference type="GO" id="GO:0003735">
    <property type="term" value="F:structural constituent of ribosome"/>
    <property type="evidence" value="ECO:0007669"/>
    <property type="project" value="TreeGrafter"/>
</dbReference>
<evidence type="ECO:0000256" key="3">
    <source>
        <dbReference type="SAM" id="MobiDB-lite"/>
    </source>
</evidence>
<gene>
    <name evidence="4" type="ORF">EX30DRAFT_338821</name>
</gene>
<proteinExistence type="inferred from homology"/>
<evidence type="ECO:0000313" key="5">
    <source>
        <dbReference type="Proteomes" id="UP000298138"/>
    </source>
</evidence>
<comment type="similarity">
    <text evidence="1">Belongs to the bacterial ribosomal protein bL21 family.</text>
</comment>
<dbReference type="PANTHER" id="PTHR21349">
    <property type="entry name" value="50S RIBOSOMAL PROTEIN L21"/>
    <property type="match status" value="1"/>
</dbReference>
<dbReference type="FunCoup" id="A0A4S2N4U5">
    <property type="interactions" value="182"/>
</dbReference>
<dbReference type="SUPFAM" id="SSF141091">
    <property type="entry name" value="L21p-like"/>
    <property type="match status" value="1"/>
</dbReference>
<evidence type="ECO:0000256" key="2">
    <source>
        <dbReference type="ARBA" id="ARBA00044129"/>
    </source>
</evidence>
<protein>
    <recommendedName>
        <fullName evidence="2">Large ribosomal subunit protein bL21m</fullName>
    </recommendedName>
</protein>
<dbReference type="Pfam" id="PF00829">
    <property type="entry name" value="Ribosomal_L21p"/>
    <property type="match status" value="1"/>
</dbReference>
<feature type="compositionally biased region" description="Pro residues" evidence="3">
    <location>
        <begin position="43"/>
        <end position="52"/>
    </location>
</feature>
<dbReference type="InterPro" id="IPR036164">
    <property type="entry name" value="bL21-like_sf"/>
</dbReference>
<keyword evidence="5" id="KW-1185">Reference proteome</keyword>
<reference evidence="4 5" key="1">
    <citation type="submission" date="2019-04" db="EMBL/GenBank/DDBJ databases">
        <title>Comparative genomics and transcriptomics to analyze fruiting body development in filamentous ascomycetes.</title>
        <authorList>
            <consortium name="DOE Joint Genome Institute"/>
            <person name="Lutkenhaus R."/>
            <person name="Traeger S."/>
            <person name="Breuer J."/>
            <person name="Kuo A."/>
            <person name="Lipzen A."/>
            <person name="Pangilinan J."/>
            <person name="Dilworth D."/>
            <person name="Sandor L."/>
            <person name="Poggeler S."/>
            <person name="Barry K."/>
            <person name="Grigoriev I.V."/>
            <person name="Nowrousian M."/>
        </authorList>
    </citation>
    <scope>NUCLEOTIDE SEQUENCE [LARGE SCALE GENOMIC DNA]</scope>
    <source>
        <strain evidence="4 5">CBS 389.68</strain>
    </source>
</reference>
<dbReference type="PANTHER" id="PTHR21349:SF0">
    <property type="entry name" value="LARGE RIBOSOMAL SUBUNIT PROTEIN BL21M"/>
    <property type="match status" value="1"/>
</dbReference>
<dbReference type="Proteomes" id="UP000298138">
    <property type="component" value="Unassembled WGS sequence"/>
</dbReference>
<evidence type="ECO:0000256" key="1">
    <source>
        <dbReference type="ARBA" id="ARBA00008563"/>
    </source>
</evidence>
<dbReference type="AlphaFoldDB" id="A0A4S2N4U5"/>
<dbReference type="OrthoDB" id="5994at2759"/>
<dbReference type="STRING" id="341454.A0A4S2N4U5"/>
<dbReference type="GO" id="GO:0005762">
    <property type="term" value="C:mitochondrial large ribosomal subunit"/>
    <property type="evidence" value="ECO:0007669"/>
    <property type="project" value="TreeGrafter"/>
</dbReference>
<feature type="region of interest" description="Disordered" evidence="3">
    <location>
        <begin position="37"/>
        <end position="60"/>
    </location>
</feature>
<dbReference type="InParanoid" id="A0A4S2N4U5"/>
<dbReference type="EMBL" id="ML220113">
    <property type="protein sequence ID" value="TGZ84288.1"/>
    <property type="molecule type" value="Genomic_DNA"/>
</dbReference>